<feature type="chain" id="PRO_5042285489" evidence="2">
    <location>
        <begin position="22"/>
        <end position="414"/>
    </location>
</feature>
<sequence length="414" mass="43317">MAACVKCLLLFSSAFAVLARADDRVQFNEEHEKRWNTPPELTPEQVTGKKSTAINGRPEARFLPFSASFTLNAGQDNSEALQLGAGLGGISVSQSSSFSQAGANSFGNSGSLASSQSASFAAGLTGISASDANSFSVNHPVFGGQSNANSNSFSIGQASSSSQANAHNGQASSGSQAAVGIVHSPSASGGNVQALSNGLTIGQHHGPGKPGWTNIGPNHDFPGHPISNRPTLTIQESPIVSTQKRPITIQLDGYDPRWQQSRPQLQVNEWHQNGGGGFQGHQWRPHSQHEYAQGQPSVPSAWLQGQGQGQGHINGGGLHIGVAAASSSASSNSQGHAHAQAQGTAVSFHQNRYGRTQDGSSNDFIRFPGQSHVQSIPREFARSKQVNGKREGKDFIDGIVSDITDTVSDLLDIS</sequence>
<dbReference type="Proteomes" id="UP001258017">
    <property type="component" value="Unassembled WGS sequence"/>
</dbReference>
<feature type="compositionally biased region" description="Low complexity" evidence="1">
    <location>
        <begin position="320"/>
        <end position="343"/>
    </location>
</feature>
<keyword evidence="2" id="KW-0732">Signal</keyword>
<feature type="region of interest" description="Disordered" evidence="1">
    <location>
        <begin position="153"/>
        <end position="212"/>
    </location>
</feature>
<dbReference type="AlphaFoldDB" id="A0AAD9RG83"/>
<evidence type="ECO:0000256" key="2">
    <source>
        <dbReference type="SAM" id="SignalP"/>
    </source>
</evidence>
<feature type="compositionally biased region" description="Low complexity" evidence="1">
    <location>
        <begin position="153"/>
        <end position="173"/>
    </location>
</feature>
<gene>
    <name evidence="3" type="ORF">KPH14_009755</name>
</gene>
<reference evidence="3" key="1">
    <citation type="submission" date="2021-08" db="EMBL/GenBank/DDBJ databases">
        <authorList>
            <person name="Misof B."/>
            <person name="Oliver O."/>
            <person name="Podsiadlowski L."/>
            <person name="Donath A."/>
            <person name="Peters R."/>
            <person name="Mayer C."/>
            <person name="Rust J."/>
            <person name="Gunkel S."/>
            <person name="Lesny P."/>
            <person name="Martin S."/>
            <person name="Oeyen J.P."/>
            <person name="Petersen M."/>
            <person name="Panagiotis P."/>
            <person name="Wilbrandt J."/>
            <person name="Tanja T."/>
        </authorList>
    </citation>
    <scope>NUCLEOTIDE SEQUENCE</scope>
    <source>
        <strain evidence="3">GBR_01_08_01A</strain>
        <tissue evidence="3">Thorax + abdomen</tissue>
    </source>
</reference>
<organism evidence="3 4">
    <name type="scientific">Odynerus spinipes</name>
    <dbReference type="NCBI Taxonomy" id="1348599"/>
    <lineage>
        <taxon>Eukaryota</taxon>
        <taxon>Metazoa</taxon>
        <taxon>Ecdysozoa</taxon>
        <taxon>Arthropoda</taxon>
        <taxon>Hexapoda</taxon>
        <taxon>Insecta</taxon>
        <taxon>Pterygota</taxon>
        <taxon>Neoptera</taxon>
        <taxon>Endopterygota</taxon>
        <taxon>Hymenoptera</taxon>
        <taxon>Apocrita</taxon>
        <taxon>Aculeata</taxon>
        <taxon>Vespoidea</taxon>
        <taxon>Vespidae</taxon>
        <taxon>Eumeninae</taxon>
        <taxon>Odynerus</taxon>
    </lineage>
</organism>
<feature type="region of interest" description="Disordered" evidence="1">
    <location>
        <begin position="30"/>
        <end position="51"/>
    </location>
</feature>
<feature type="signal peptide" evidence="2">
    <location>
        <begin position="1"/>
        <end position="21"/>
    </location>
</feature>
<feature type="compositionally biased region" description="Polar residues" evidence="1">
    <location>
        <begin position="185"/>
        <end position="200"/>
    </location>
</feature>
<accession>A0AAD9RG83</accession>
<evidence type="ECO:0000256" key="1">
    <source>
        <dbReference type="SAM" id="MobiDB-lite"/>
    </source>
</evidence>
<keyword evidence="4" id="KW-1185">Reference proteome</keyword>
<proteinExistence type="predicted"/>
<name>A0AAD9RG83_9HYME</name>
<feature type="compositionally biased region" description="Gly residues" evidence="1">
    <location>
        <begin position="306"/>
        <end position="319"/>
    </location>
</feature>
<reference evidence="3" key="2">
    <citation type="journal article" date="2023" name="Commun. Biol.">
        <title>Intrasexual cuticular hydrocarbon dimorphism in a wasp sheds light on hydrocarbon biosynthesis genes in Hymenoptera.</title>
        <authorList>
            <person name="Moris V.C."/>
            <person name="Podsiadlowski L."/>
            <person name="Martin S."/>
            <person name="Oeyen J.P."/>
            <person name="Donath A."/>
            <person name="Petersen M."/>
            <person name="Wilbrandt J."/>
            <person name="Misof B."/>
            <person name="Liedtke D."/>
            <person name="Thamm M."/>
            <person name="Scheiner R."/>
            <person name="Schmitt T."/>
            <person name="Niehuis O."/>
        </authorList>
    </citation>
    <scope>NUCLEOTIDE SEQUENCE</scope>
    <source>
        <strain evidence="3">GBR_01_08_01A</strain>
    </source>
</reference>
<comment type="caution">
    <text evidence="3">The sequence shown here is derived from an EMBL/GenBank/DDBJ whole genome shotgun (WGS) entry which is preliminary data.</text>
</comment>
<evidence type="ECO:0000313" key="4">
    <source>
        <dbReference type="Proteomes" id="UP001258017"/>
    </source>
</evidence>
<protein>
    <submittedName>
        <fullName evidence="3">Uncharacterized protein</fullName>
    </submittedName>
</protein>
<feature type="region of interest" description="Disordered" evidence="1">
    <location>
        <begin position="269"/>
        <end position="346"/>
    </location>
</feature>
<dbReference type="EMBL" id="JAIFRP010000142">
    <property type="protein sequence ID" value="KAK2578890.1"/>
    <property type="molecule type" value="Genomic_DNA"/>
</dbReference>
<evidence type="ECO:0000313" key="3">
    <source>
        <dbReference type="EMBL" id="KAK2578890.1"/>
    </source>
</evidence>